<keyword evidence="7" id="KW-1185">Reference proteome</keyword>
<dbReference type="Gene3D" id="3.30.470.20">
    <property type="entry name" value="ATP-grasp fold, B domain"/>
    <property type="match status" value="1"/>
</dbReference>
<keyword evidence="2 4" id="KW-0547">Nucleotide-binding</keyword>
<accession>A0A160T591</accession>
<evidence type="ECO:0000259" key="5">
    <source>
        <dbReference type="PROSITE" id="PS50975"/>
    </source>
</evidence>
<dbReference type="GO" id="GO:0046872">
    <property type="term" value="F:metal ion binding"/>
    <property type="evidence" value="ECO:0007669"/>
    <property type="project" value="InterPro"/>
</dbReference>
<keyword evidence="1" id="KW-0436">Ligase</keyword>
<dbReference type="Gene3D" id="3.30.1490.20">
    <property type="entry name" value="ATP-grasp fold, A domain"/>
    <property type="match status" value="1"/>
</dbReference>
<dbReference type="PROSITE" id="PS50975">
    <property type="entry name" value="ATP_GRASP"/>
    <property type="match status" value="1"/>
</dbReference>
<dbReference type="RefSeq" id="WP_095043401.1">
    <property type="nucleotide sequence ID" value="NZ_LN890655.1"/>
</dbReference>
<evidence type="ECO:0000313" key="7">
    <source>
        <dbReference type="Proteomes" id="UP000215027"/>
    </source>
</evidence>
<dbReference type="Pfam" id="PF13535">
    <property type="entry name" value="ATP-grasp_4"/>
    <property type="match status" value="1"/>
</dbReference>
<dbReference type="EMBL" id="LN890655">
    <property type="protein sequence ID" value="CUS03995.2"/>
    <property type="molecule type" value="Genomic_DNA"/>
</dbReference>
<dbReference type="Proteomes" id="UP000215027">
    <property type="component" value="Chromosome I"/>
</dbReference>
<dbReference type="SUPFAM" id="SSF56059">
    <property type="entry name" value="Glutathione synthetase ATP-binding domain-like"/>
    <property type="match status" value="1"/>
</dbReference>
<evidence type="ECO:0000313" key="6">
    <source>
        <dbReference type="EMBL" id="CUS03995.2"/>
    </source>
</evidence>
<gene>
    <name evidence="6" type="ORF">CFX0092_A2117</name>
</gene>
<feature type="domain" description="ATP-grasp" evidence="5">
    <location>
        <begin position="119"/>
        <end position="313"/>
    </location>
</feature>
<dbReference type="AlphaFoldDB" id="A0A160T591"/>
<dbReference type="GO" id="GO:0016874">
    <property type="term" value="F:ligase activity"/>
    <property type="evidence" value="ECO:0007669"/>
    <property type="project" value="UniProtKB-KW"/>
</dbReference>
<dbReference type="InterPro" id="IPR052032">
    <property type="entry name" value="ATP-dep_AA_Ligase"/>
</dbReference>
<reference evidence="6" key="1">
    <citation type="submission" date="2016-01" db="EMBL/GenBank/DDBJ databases">
        <authorList>
            <person name="Mcilroy J.S."/>
            <person name="Karst M S."/>
            <person name="Albertsen M."/>
        </authorList>
    </citation>
    <scope>NUCLEOTIDE SEQUENCE</scope>
    <source>
        <strain evidence="6">Cfx-K</strain>
    </source>
</reference>
<dbReference type="OrthoDB" id="150319at2"/>
<protein>
    <recommendedName>
        <fullName evidence="5">ATP-grasp domain-containing protein</fullName>
    </recommendedName>
</protein>
<dbReference type="PANTHER" id="PTHR43585">
    <property type="entry name" value="FUMIPYRROLE BIOSYNTHESIS PROTEIN C"/>
    <property type="match status" value="1"/>
</dbReference>
<dbReference type="PANTHER" id="PTHR43585:SF2">
    <property type="entry name" value="ATP-GRASP ENZYME FSQD"/>
    <property type="match status" value="1"/>
</dbReference>
<dbReference type="InterPro" id="IPR011761">
    <property type="entry name" value="ATP-grasp"/>
</dbReference>
<evidence type="ECO:0000256" key="3">
    <source>
        <dbReference type="ARBA" id="ARBA00022840"/>
    </source>
</evidence>
<dbReference type="GO" id="GO:0005524">
    <property type="term" value="F:ATP binding"/>
    <property type="evidence" value="ECO:0007669"/>
    <property type="project" value="UniProtKB-UniRule"/>
</dbReference>
<keyword evidence="3 4" id="KW-0067">ATP-binding</keyword>
<dbReference type="Gene3D" id="3.40.50.20">
    <property type="match status" value="1"/>
</dbReference>
<proteinExistence type="predicted"/>
<evidence type="ECO:0000256" key="2">
    <source>
        <dbReference type="ARBA" id="ARBA00022741"/>
    </source>
</evidence>
<sequence>MTNQRPITILCLASEYKGMPFIEECARQGARVILVTAEKYGDKPWPWDSIAQHFNMPDLHTQPNITHAVSYLARGADIDRIVALDDYDVATAASLREHLRLPGIGETQARYFRDKLAMRGQAAAHGIRVPPFTAVFNYDKLRDYMAAVPPPWVLKPRFEAGAVGIRKLHDSEAVWRALDELGDQQSYFLLEQFVPGDVYHVDALLWRGRPVFAVSSRYGAPPLSVTQGGGIFNTRLLPHDSEEFAATTGQAADVFRAFGLERGVTHTEFIRAHHDGQFYFLETAARVGGAHIDRMVEAATGVALWQEAARIELASVRGEEYTLPEHRAEYAGLIICLSREQWPDLSAYDEPEIVWRIPREYHAGLLVASADAARVDRLIDTYNERFARDFLMHTPNRKQARTTF</sequence>
<organism evidence="6 7">
    <name type="scientific">Candidatus Promineifilum breve</name>
    <dbReference type="NCBI Taxonomy" id="1806508"/>
    <lineage>
        <taxon>Bacteria</taxon>
        <taxon>Bacillati</taxon>
        <taxon>Chloroflexota</taxon>
        <taxon>Ardenticatenia</taxon>
        <taxon>Candidatus Promineifilales</taxon>
        <taxon>Candidatus Promineifilaceae</taxon>
        <taxon>Candidatus Promineifilum</taxon>
    </lineage>
</organism>
<dbReference type="KEGG" id="pbf:CFX0092_A2117"/>
<name>A0A160T591_9CHLR</name>
<evidence type="ECO:0000256" key="1">
    <source>
        <dbReference type="ARBA" id="ARBA00022598"/>
    </source>
</evidence>
<dbReference type="InterPro" id="IPR013815">
    <property type="entry name" value="ATP_grasp_subdomain_1"/>
</dbReference>
<evidence type="ECO:0000256" key="4">
    <source>
        <dbReference type="PROSITE-ProRule" id="PRU00409"/>
    </source>
</evidence>